<dbReference type="InterPro" id="IPR007555">
    <property type="entry name" value="DUF499"/>
</dbReference>
<dbReference type="EMBL" id="CP009511">
    <property type="protein sequence ID" value="AKB61972.1"/>
    <property type="molecule type" value="Genomic_DNA"/>
</dbReference>
<dbReference type="GeneID" id="24865233"/>
<accession>A0A0E3R9G6</accession>
<proteinExistence type="predicted"/>
<reference evidence="1 2" key="1">
    <citation type="submission" date="2014-07" db="EMBL/GenBank/DDBJ databases">
        <title>Methanogenic archaea and the global carbon cycle.</title>
        <authorList>
            <person name="Henriksen J.R."/>
            <person name="Luke J."/>
            <person name="Reinhart S."/>
            <person name="Benedict M.N."/>
            <person name="Youngblut N.D."/>
            <person name="Metcalf M.E."/>
            <person name="Whitaker R.J."/>
            <person name="Metcalf W.W."/>
        </authorList>
    </citation>
    <scope>NUCLEOTIDE SEQUENCE [LARGE SCALE GENOMIC DNA]</scope>
    <source>
        <strain evidence="1 2">SarPi</strain>
    </source>
</reference>
<dbReference type="RefSeq" id="WP_048043536.1">
    <property type="nucleotide sequence ID" value="NZ_CP009511.1"/>
</dbReference>
<dbReference type="AlphaFoldDB" id="A0A0E3R9G6"/>
<evidence type="ECO:0000313" key="1">
    <source>
        <dbReference type="EMBL" id="AKB61972.1"/>
    </source>
</evidence>
<name>A0A0E3R9G6_METMZ</name>
<dbReference type="PATRIC" id="fig|1434115.4.peg.2553"/>
<dbReference type="Proteomes" id="UP000033116">
    <property type="component" value="Chromosome"/>
</dbReference>
<evidence type="ECO:0008006" key="3">
    <source>
        <dbReference type="Google" id="ProtNLM"/>
    </source>
</evidence>
<sequence length="983" mass="111306">MQTLKEAFNKKKIVPYEDILQNKISENSFAVGFHAVLNGTADAIYNDPKLFFDLTHVTKNLAGIYEDVLSRMAHGGSRPLLVIDTTFGGGKTHTLVALYHLFTNPDIAKKNPDISKILSAMDLTSVPEISLVAIDCHNISSVKRADQARTIWGEIGRQLNQYEIVKTYDQEMRRPDADTLAKLINSTNKPVLIMLDELVNYLKDAKAESVGEQNLAEVTVSFFHTLTDVIVNSKKAMFILTLPGTESAYNEETEILEQYKTKIKEISGREASFTVPMEKSEIYDVIRKRLFRTVDRQYSIEVAENLLKYYAEHQELFPTDVLSNDYRTKISKSYPFHPALVDLLYERIGTIAEFQKTRGVLRLLSHVLKNIYYNIDEIESDPIITPGIVDLNDMSIFQELTNKIAKGEFQSVINSDIVNDEETAKCQKLDHKQAYGTNVRISTAIYLYSLIGSKKETSKGVSQNELVLATSVEGITYPKDVLNDVVNLENSLWYIYNKASKLYFSVEVNLNKVIADETQNIDQILYDPEIKTRLRKMLKSDFFDVHIWEEDIRNPHKPTLVVPNFHSVFGTETPVPTNVKTIIEKEGTSFRSKKNFMYVLVSREDRIARMIESSRRFLAIKDLKGSKNSREDISTYGDKLEVLLKEADSTLNGAIELCYSLICYPKGTDTKCITVADGYESAKNMPEKVYNALVKGGKITETLNPEYIVDRVFGDKTEMTIQELRTTFEEAPIHFLPKNKDVIYDAIIKGVKDKQCALYIGGIGDIIAIDQDNFTSVSEQFYFGHSPEFGIGDGHYLLPKDRAKNIEEQLNYQAKHKSIVSGDSVKEGSQGEGFHGEVFHGNRKQTTITTIIVNDKNITDPDEVAQYSTWLIRSIEIGFKNLRLFQIIQSNLSMMLLGQSGITFNIKIHGQSLDIKITDAEIRDINATMEPLSKLSSLFSKDLSVSISMHFTKDTKLDPDLIDSIKELSTIKSELTFNAYLEK</sequence>
<gene>
    <name evidence="1" type="ORF">MSMAP_1987</name>
</gene>
<dbReference type="Pfam" id="PF04465">
    <property type="entry name" value="DUF499"/>
    <property type="match status" value="2"/>
</dbReference>
<evidence type="ECO:0000313" key="2">
    <source>
        <dbReference type="Proteomes" id="UP000033116"/>
    </source>
</evidence>
<dbReference type="HOGENOM" id="CLU_010124_0_0_2"/>
<protein>
    <recommendedName>
        <fullName evidence="3">ATPase (AAA+ superfamily)</fullName>
    </recommendedName>
</protein>
<organism evidence="1 2">
    <name type="scientific">Methanosarcina mazei SarPi</name>
    <dbReference type="NCBI Taxonomy" id="1434115"/>
    <lineage>
        <taxon>Archaea</taxon>
        <taxon>Methanobacteriati</taxon>
        <taxon>Methanobacteriota</taxon>
        <taxon>Stenosarchaea group</taxon>
        <taxon>Methanomicrobia</taxon>
        <taxon>Methanosarcinales</taxon>
        <taxon>Methanosarcinaceae</taxon>
        <taxon>Methanosarcina</taxon>
    </lineage>
</organism>